<organism evidence="10 11">
    <name type="scientific">candidate division WOR-1 bacterium RIFOXYB2_FULL_36_35</name>
    <dbReference type="NCBI Taxonomy" id="1802578"/>
    <lineage>
        <taxon>Bacteria</taxon>
        <taxon>Bacillati</taxon>
        <taxon>Saganbacteria</taxon>
    </lineage>
</organism>
<evidence type="ECO:0000256" key="4">
    <source>
        <dbReference type="ARBA" id="ARBA00022695"/>
    </source>
</evidence>
<comment type="similarity">
    <text evidence="2">In the N-terminal section; belongs to the N-acetylglucosamine-1-phosphate uridyltransferase family.</text>
</comment>
<evidence type="ECO:0000256" key="8">
    <source>
        <dbReference type="ARBA" id="ARBA00049628"/>
    </source>
</evidence>
<evidence type="ECO:0000256" key="2">
    <source>
        <dbReference type="ARBA" id="ARBA00007947"/>
    </source>
</evidence>
<comment type="caution">
    <text evidence="10">The sequence shown here is derived from an EMBL/GenBank/DDBJ whole genome shotgun (WGS) entry which is preliminary data.</text>
</comment>
<comment type="catalytic activity">
    <reaction evidence="6">
        <text>alpha-D-glucosamine 1-phosphate + acetyl-CoA = N-acetyl-alpha-D-glucosamine 1-phosphate + CoA + H(+)</text>
        <dbReference type="Rhea" id="RHEA:13725"/>
        <dbReference type="ChEBI" id="CHEBI:15378"/>
        <dbReference type="ChEBI" id="CHEBI:57287"/>
        <dbReference type="ChEBI" id="CHEBI:57288"/>
        <dbReference type="ChEBI" id="CHEBI:57776"/>
        <dbReference type="ChEBI" id="CHEBI:58516"/>
        <dbReference type="EC" id="2.3.1.157"/>
    </reaction>
</comment>
<dbReference type="Gene3D" id="3.90.550.10">
    <property type="entry name" value="Spore Coat Polysaccharide Biosynthesis Protein SpsA, Chain A"/>
    <property type="match status" value="1"/>
</dbReference>
<dbReference type="SUPFAM" id="SSF53448">
    <property type="entry name" value="Nucleotide-diphospho-sugar transferases"/>
    <property type="match status" value="1"/>
</dbReference>
<dbReference type="CDD" id="cd02540">
    <property type="entry name" value="GT2_GlmU_N_bac"/>
    <property type="match status" value="1"/>
</dbReference>
<dbReference type="GO" id="GO:0003977">
    <property type="term" value="F:UDP-N-acetylglucosamine diphosphorylase activity"/>
    <property type="evidence" value="ECO:0007669"/>
    <property type="project" value="UniProtKB-EC"/>
</dbReference>
<gene>
    <name evidence="10" type="ORF">A2290_05360</name>
</gene>
<protein>
    <recommendedName>
        <fullName evidence="9">MobA-like NTP transferase domain-containing protein</fullName>
    </recommendedName>
</protein>
<name>A0A1F4S5R6_UNCSA</name>
<dbReference type="InterPro" id="IPR025877">
    <property type="entry name" value="MobA-like_NTP_Trfase"/>
</dbReference>
<keyword evidence="5" id="KW-0012">Acyltransferase</keyword>
<accession>A0A1F4S5R6</accession>
<evidence type="ECO:0000313" key="11">
    <source>
        <dbReference type="Proteomes" id="UP000177905"/>
    </source>
</evidence>
<proteinExistence type="inferred from homology"/>
<dbReference type="GO" id="GO:0019134">
    <property type="term" value="F:glucosamine-1-phosphate N-acetyltransferase activity"/>
    <property type="evidence" value="ECO:0007669"/>
    <property type="project" value="UniProtKB-EC"/>
</dbReference>
<sequence>MEKKKVVAVILAAGKGVRMQSDIPKVFHKLRGKPLLQYVVETVQKIGVLDIYIVVGHKKELITEYFNGWPLKFVEQEHQLGTGDAVKTVESYLKDFNGTILVLAGDVPLLSDDTLRNLIGFHEQNNAAATDLTAELPNAGNYGRIIRDMDGKIVKIVEKKDATEEELKIKEINTGTFCFNSSDLFWALSRVKSDNVQREYYLTDTIEILKKEGRSVFAYLAPNYKETLGINTKEELSALEEMLS</sequence>
<evidence type="ECO:0000256" key="1">
    <source>
        <dbReference type="ARBA" id="ARBA00007707"/>
    </source>
</evidence>
<comment type="function">
    <text evidence="8">Catalyzes the last two sequential reactions in the de novo biosynthetic pathway for UDP-N-acetylglucosamine (UDP-GlcNAc). The C-terminal domain catalyzes the transfer of acetyl group from acetyl coenzyme A to glucosamine-1-phosphate (GlcN-1-P) to produce N-acetylglucosamine-1-phosphate (GlcNAc-1-P), which is converted into UDP-GlcNAc by the transfer of uridine 5-monophosphate (from uridine 5-triphosphate), a reaction catalyzed by the N-terminal domain.</text>
</comment>
<dbReference type="PANTHER" id="PTHR43584">
    <property type="entry name" value="NUCLEOTIDYL TRANSFERASE"/>
    <property type="match status" value="1"/>
</dbReference>
<dbReference type="InterPro" id="IPR050065">
    <property type="entry name" value="GlmU-like"/>
</dbReference>
<evidence type="ECO:0000256" key="6">
    <source>
        <dbReference type="ARBA" id="ARBA00048247"/>
    </source>
</evidence>
<dbReference type="Pfam" id="PF12804">
    <property type="entry name" value="NTP_transf_3"/>
    <property type="match status" value="1"/>
</dbReference>
<comment type="catalytic activity">
    <reaction evidence="7">
        <text>N-acetyl-alpha-D-glucosamine 1-phosphate + UTP + H(+) = UDP-N-acetyl-alpha-D-glucosamine + diphosphate</text>
        <dbReference type="Rhea" id="RHEA:13509"/>
        <dbReference type="ChEBI" id="CHEBI:15378"/>
        <dbReference type="ChEBI" id="CHEBI:33019"/>
        <dbReference type="ChEBI" id="CHEBI:46398"/>
        <dbReference type="ChEBI" id="CHEBI:57705"/>
        <dbReference type="ChEBI" id="CHEBI:57776"/>
        <dbReference type="EC" id="2.7.7.23"/>
    </reaction>
</comment>
<feature type="domain" description="MobA-like NTP transferase" evidence="9">
    <location>
        <begin position="8"/>
        <end position="129"/>
    </location>
</feature>
<evidence type="ECO:0000256" key="7">
    <source>
        <dbReference type="ARBA" id="ARBA00048493"/>
    </source>
</evidence>
<dbReference type="Proteomes" id="UP000177905">
    <property type="component" value="Unassembled WGS sequence"/>
</dbReference>
<dbReference type="EMBL" id="MEUA01000017">
    <property type="protein sequence ID" value="OGC15750.1"/>
    <property type="molecule type" value="Genomic_DNA"/>
</dbReference>
<evidence type="ECO:0000313" key="10">
    <source>
        <dbReference type="EMBL" id="OGC15750.1"/>
    </source>
</evidence>
<dbReference type="AlphaFoldDB" id="A0A1F4S5R6"/>
<comment type="similarity">
    <text evidence="1">In the C-terminal section; belongs to the transferase hexapeptide repeat family.</text>
</comment>
<reference evidence="10 11" key="1">
    <citation type="journal article" date="2016" name="Nat. Commun.">
        <title>Thousands of microbial genomes shed light on interconnected biogeochemical processes in an aquifer system.</title>
        <authorList>
            <person name="Anantharaman K."/>
            <person name="Brown C.T."/>
            <person name="Hug L.A."/>
            <person name="Sharon I."/>
            <person name="Castelle C.J."/>
            <person name="Probst A.J."/>
            <person name="Thomas B.C."/>
            <person name="Singh A."/>
            <person name="Wilkins M.J."/>
            <person name="Karaoz U."/>
            <person name="Brodie E.L."/>
            <person name="Williams K.H."/>
            <person name="Hubbard S.S."/>
            <person name="Banfield J.F."/>
        </authorList>
    </citation>
    <scope>NUCLEOTIDE SEQUENCE [LARGE SCALE GENOMIC DNA]</scope>
</reference>
<dbReference type="InterPro" id="IPR029044">
    <property type="entry name" value="Nucleotide-diphossugar_trans"/>
</dbReference>
<keyword evidence="4" id="KW-0548">Nucleotidyltransferase</keyword>
<evidence type="ECO:0000256" key="5">
    <source>
        <dbReference type="ARBA" id="ARBA00023315"/>
    </source>
</evidence>
<evidence type="ECO:0000259" key="9">
    <source>
        <dbReference type="Pfam" id="PF12804"/>
    </source>
</evidence>
<evidence type="ECO:0000256" key="3">
    <source>
        <dbReference type="ARBA" id="ARBA00022679"/>
    </source>
</evidence>
<dbReference type="PANTHER" id="PTHR43584:SF3">
    <property type="entry name" value="BIFUNCTIONAL PROTEIN GLMU"/>
    <property type="match status" value="1"/>
</dbReference>
<keyword evidence="3" id="KW-0808">Transferase</keyword>